<dbReference type="Pfam" id="PF13385">
    <property type="entry name" value="Laminin_G_3"/>
    <property type="match status" value="1"/>
</dbReference>
<feature type="transmembrane region" description="Helical" evidence="8">
    <location>
        <begin position="1903"/>
        <end position="1922"/>
    </location>
</feature>
<dbReference type="Gene3D" id="2.60.60.20">
    <property type="entry name" value="PLAT/LH2 domain"/>
    <property type="match status" value="1"/>
</dbReference>
<dbReference type="InterPro" id="IPR002859">
    <property type="entry name" value="PKD/REJ-like"/>
</dbReference>
<keyword evidence="3 8" id="KW-0812">Transmembrane</keyword>
<proteinExistence type="inferred from homology"/>
<reference evidence="12 13" key="1">
    <citation type="submission" date="2022-12" db="EMBL/GenBank/DDBJ databases">
        <title>Chromosome-level genome of Tegillarca granosa.</title>
        <authorList>
            <person name="Kim J."/>
        </authorList>
    </citation>
    <scope>NUCLEOTIDE SEQUENCE [LARGE SCALE GENOMIC DNA]</scope>
    <source>
        <strain evidence="12">Teg-2019</strain>
        <tissue evidence="12">Adductor muscle</tissue>
    </source>
</reference>
<comment type="subcellular location">
    <subcellularLocation>
        <location evidence="1">Membrane</location>
        <topology evidence="1">Multi-pass membrane protein</topology>
    </subcellularLocation>
</comment>
<feature type="domain" description="Polycystin cation channel PKD1/PKD2" evidence="10">
    <location>
        <begin position="2461"/>
        <end position="2678"/>
    </location>
</feature>
<dbReference type="Gene3D" id="2.60.120.200">
    <property type="match status" value="1"/>
</dbReference>
<evidence type="ECO:0000256" key="1">
    <source>
        <dbReference type="ARBA" id="ARBA00004141"/>
    </source>
</evidence>
<feature type="transmembrane region" description="Helical" evidence="8">
    <location>
        <begin position="2650"/>
        <end position="2671"/>
    </location>
</feature>
<evidence type="ECO:0000259" key="11">
    <source>
        <dbReference type="Pfam" id="PF20519"/>
    </source>
</evidence>
<dbReference type="InterPro" id="IPR013122">
    <property type="entry name" value="PKD1_2_channel"/>
</dbReference>
<keyword evidence="5 8" id="KW-1133">Transmembrane helix</keyword>
<accession>A0ABQ9FPX8</accession>
<dbReference type="InterPro" id="IPR036392">
    <property type="entry name" value="PLAT/LH2_dom_sf"/>
</dbReference>
<dbReference type="InterPro" id="IPR013320">
    <property type="entry name" value="ConA-like_dom_sf"/>
</dbReference>
<feature type="compositionally biased region" description="Basic and acidic residues" evidence="7">
    <location>
        <begin position="2154"/>
        <end position="2166"/>
    </location>
</feature>
<evidence type="ECO:0000256" key="7">
    <source>
        <dbReference type="SAM" id="MobiDB-lite"/>
    </source>
</evidence>
<dbReference type="PANTHER" id="PTHR10877">
    <property type="entry name" value="POLYCYSTIN FAMILY MEMBER"/>
    <property type="match status" value="1"/>
</dbReference>
<comment type="caution">
    <text evidence="12">The sequence shown here is derived from an EMBL/GenBank/DDBJ whole genome shotgun (WGS) entry which is preliminary data.</text>
</comment>
<evidence type="ECO:0000313" key="12">
    <source>
        <dbReference type="EMBL" id="KAJ8318692.1"/>
    </source>
</evidence>
<evidence type="ECO:0000256" key="2">
    <source>
        <dbReference type="ARBA" id="ARBA00007200"/>
    </source>
</evidence>
<feature type="region of interest" description="Disordered" evidence="7">
    <location>
        <begin position="874"/>
        <end position="903"/>
    </location>
</feature>
<name>A0ABQ9FPX8_TEGGR</name>
<feature type="domain" description="Polycystin" evidence="11">
    <location>
        <begin position="2307"/>
        <end position="2457"/>
    </location>
</feature>
<dbReference type="InterPro" id="IPR051223">
    <property type="entry name" value="Polycystin"/>
</dbReference>
<keyword evidence="6 8" id="KW-0472">Membrane</keyword>
<dbReference type="InterPro" id="IPR013783">
    <property type="entry name" value="Ig-like_fold"/>
</dbReference>
<keyword evidence="4" id="KW-0732">Signal</keyword>
<dbReference type="InterPro" id="IPR035986">
    <property type="entry name" value="PKD_dom_sf"/>
</dbReference>
<comment type="similarity">
    <text evidence="2">Belongs to the polycystin family.</text>
</comment>
<evidence type="ECO:0000259" key="9">
    <source>
        <dbReference type="Pfam" id="PF02010"/>
    </source>
</evidence>
<evidence type="ECO:0000256" key="4">
    <source>
        <dbReference type="ARBA" id="ARBA00022729"/>
    </source>
</evidence>
<dbReference type="EMBL" id="JARBDR010000214">
    <property type="protein sequence ID" value="KAJ8318692.1"/>
    <property type="molecule type" value="Genomic_DNA"/>
</dbReference>
<evidence type="ECO:0000256" key="3">
    <source>
        <dbReference type="ARBA" id="ARBA00022692"/>
    </source>
</evidence>
<dbReference type="SUPFAM" id="SSF49723">
    <property type="entry name" value="Lipase/lipooxygenase domain (PLAT/LH2 domain)"/>
    <property type="match status" value="1"/>
</dbReference>
<dbReference type="SUPFAM" id="SSF49299">
    <property type="entry name" value="PKD domain"/>
    <property type="match status" value="2"/>
</dbReference>
<feature type="region of interest" description="Disordered" evidence="7">
    <location>
        <begin position="2154"/>
        <end position="2196"/>
    </location>
</feature>
<protein>
    <recommendedName>
        <fullName evidence="14">PKD1L2</fullName>
    </recommendedName>
</protein>
<gene>
    <name evidence="12" type="ORF">KUTeg_003783</name>
</gene>
<sequence>MRKLWNILNIFIYTFIFQEKSTEMSFLKCVFYSILLVHGVDVELTYYEGTTVFIHSTQSLGGSHANFDVYPHWCVGDITKCTEGITIDFWLNPEPADDNAPEKIVMTTGGHTFYSEGWYFKQRFGDQYEFGVSVAQKTWKVNFRLMSGSWAHIVAMFELDEGLNVYVDDVLFNTTHVQERTFVKLAFDPISEVLIGLNDDDLPLNDDKYFELKHITIYNRVIDITEASFCKLKSKDIHLLNADLVFLGCFASGISSGSEVNNTFINLCRKSCNDKGNEIAFLKNEDSCKCMNKETLPKLETGEQCNGTNIWKFYWSIALKTANPYNVSVNVKPLQSRNYVKPGETVKIIVQTNIKSGVSYEIDYGDGIIETMKTTTTSYSWKTEGTYTIVVKTTLGIMEVIGSTNFTVENIDEGVSPELVVLSGIHTQSQMTGDFELVVASSVSAQCALNFLNESVHQYNVNITKYFEINNKRHLYPSFGGYPVNATCQNKYGTTIADTYFVSKLFEIPFIYFHKGKTFNIGFAGGNDFAKEVQAFRNYEKEPLFSESLKNTVTLFHTYTLPTFENLITFKYKGQDVLKRIFFIQNSLDKPAILVDSKDGAWSLTTNITVTIPAGNHIFINCTFNIGDERLFYIDEANDTIDMTFELEYLELGYYDVFVTISNDLSLEMVQGLISVEVPIESISVTTSNITVVTDPVRLDVDVNMGYRGPDKVKFMIDHGDNNTVVYDYRSSTTEFSRYINEYIYADWGIYTVCVTAYNEISNITACVLVQVGQNLTYFDVQTRETGRVKTKQYVTVDITCITGTDIAYAIDYGDGRIFTFTDIELNTTQYVTSGDNITGEVIEEATVQPEPEDVPPTDINSTQTIVVLNMNNSTSNASTEDDGVEKNKTSSSSRVKRDAEIEPETEVSVVERFIATRLSPTRIQVKHAYTKTGRFIVKVKATNKFTTRWATLCPTVYVDNTEESHCNRPNVVLEKLQSSRTAPINRIRSNQTNVYVTASGSCPGSRSYKYSFKATKNIDGIEVPVDSLCVDNVGNSILRIPAVSLSYGLYTITATVSPTGFIRQATMETFYLNVVPSNPYAELLGEKEQSFLVYEATIIDVSPSRDPDLVTNNREGLEYHVFCSTKTDYETIQGDSFNDLRDKSSLVYKDITYKKTTSNPFFLYEYQECFDLGANDTTDEYTVIDGEFVFPSDDLTRDSTDFVFKLFVIKEGRVNSTYIDVTIKLTNATDLGDLVNNLDNIKDPAALLRAASSISQSLEGGSESNDATEQRTAFREKIAGAILKNVAGNEKSLKMAKSGYKILGSVTANGDEVSQNARTKYLLHHFIIAKAFCLRIRYDFPFIAVMNHYIALPFVTFSNCNPQYLKNNSANAVQKSVSNLRSKFGDESMGDTHDAASADKVKHERVRRRRRREAVANGDATHSDLAAEGDHYYQLILALDLEDSEELYEFHDCLFSEKVVTKNHFVGAVRSFLEEMWMPENILQDTFEEIFTFYGIEWEPFDIEKYINKYCKIIRDRLDQEKKAADKKVSGSSMDAVDNISGLMLGKMQKASVSKKKTRVTTAAPLTTTVVTTTTTTTTTVAPTTVAEVEEEDDPGMEIKADGIDLKMQNLNPNATGPKKVGGDKGGIDLSPDNMPSGEGDCKVGVKLLVNDDNQFTFGENSEDIKTSLVTIDFSNPCSGSKYKVEDVKPMEITVAGKPDDVPEPSHFMLCTLRDASPDDPKYFNIHPFNLTTNDSSLHFVIWPAMEGDLFEVYMKYMDYPNATFYDYKSIIPHPEDSFADVTDPLLRNHMRHTFFPPPNMTATNGTYRLAVKLKKTEVDLTKDEICINYTTSVVIGGCKFWDAEEEVYKGDGCVVGNKTTKWSTQCWCTHLTSFGGDFAVPPNTIDFSNVWAKFDVADNPAVFSTVIALTVLYILLLIWARKKDKEDLIKWGATPLEDNLPNDTYHYQVCVYTGTRKNSGTKSKVSIILSGEICDTGVRQLHDGHREIYKLGKGKFFFLCDRWLAVEEDDGMVDRIIPVASIEDLAAFKQLFNSSVRKKLTSDHLWFSVFSRPTRSAFTRVQRISCCMSLLFMTMITNAIFASTMIVFPVNFILITFFRRCKPKKNSVLQKNQRITQKGKWKNVTNGSQLWGAPPKRSAWKKFKDSVEDLVRSHQRSKYEGSEDLKDEEPDDEARPEPRIAGDPDADKKIKEKKKKKPSHLPHWCIYIAWVCEYHKIIITPGFFTILYSMEWGKEKANEWLTTFLMSFFQSVIVVQPLKVMCLVAFIACILKRPDIDEEDSGEELNNVIAAHDEEMLGKSNETIDDTCTVHPDLSVIIKHCRDSYGWTDDDAGAYYPGWVKPSEENETLLFKSKTIDPWVYANSLKLKNAPYVGTISSYKGGGFTMFLEREINRTRSKLNDLIQQIWIDANTRAVFVEFTVYNPNINLFGSVIMLVEFMSSGGATHRMEFKVFRLLSYVGGLGILVLMFEILYALFTLYFLVQFIKKLKKHKSKYFASFWNKLEFALLVFSCATIAMYAFKQIITAVTINALKNSAKGTLALYDEFYGWMCAFVVFLATVQFLKLLQFNKKMNMLGDTISLASKDLKVFFVTFTLYFWTFVATGFLLFGNTMLDYASLINAAESVFSFALGAFDFEAMSDSNKVLGPLYFFLFIGIVVVGLMSIFLTILADAFTQVKEQVGEQSNDYELVDFMWRRIKGVMGFKTVNV</sequence>
<evidence type="ECO:0000256" key="8">
    <source>
        <dbReference type="SAM" id="Phobius"/>
    </source>
</evidence>
<dbReference type="Pfam" id="PF08016">
    <property type="entry name" value="PKD_channel"/>
    <property type="match status" value="1"/>
</dbReference>
<feature type="domain" description="PKD/REJ-like" evidence="9">
    <location>
        <begin position="1003"/>
        <end position="1229"/>
    </location>
</feature>
<feature type="transmembrane region" description="Helical" evidence="8">
    <location>
        <begin position="2458"/>
        <end position="2484"/>
    </location>
</feature>
<dbReference type="SUPFAM" id="SSF49899">
    <property type="entry name" value="Concanavalin A-like lectins/glucanases"/>
    <property type="match status" value="1"/>
</dbReference>
<organism evidence="12 13">
    <name type="scientific">Tegillarca granosa</name>
    <name type="common">Malaysian cockle</name>
    <name type="synonym">Anadara granosa</name>
    <dbReference type="NCBI Taxonomy" id="220873"/>
    <lineage>
        <taxon>Eukaryota</taxon>
        <taxon>Metazoa</taxon>
        <taxon>Spiralia</taxon>
        <taxon>Lophotrochozoa</taxon>
        <taxon>Mollusca</taxon>
        <taxon>Bivalvia</taxon>
        <taxon>Autobranchia</taxon>
        <taxon>Pteriomorphia</taxon>
        <taxon>Arcoida</taxon>
        <taxon>Arcoidea</taxon>
        <taxon>Arcidae</taxon>
        <taxon>Tegillarca</taxon>
    </lineage>
</organism>
<dbReference type="Gene3D" id="2.60.40.10">
    <property type="entry name" value="Immunoglobulins"/>
    <property type="match status" value="1"/>
</dbReference>
<feature type="compositionally biased region" description="Basic and acidic residues" evidence="7">
    <location>
        <begin position="2175"/>
        <end position="2192"/>
    </location>
</feature>
<dbReference type="Pfam" id="PF20519">
    <property type="entry name" value="Polycystin_dom"/>
    <property type="match status" value="1"/>
</dbReference>
<dbReference type="Proteomes" id="UP001217089">
    <property type="component" value="Unassembled WGS sequence"/>
</dbReference>
<feature type="transmembrane region" description="Helical" evidence="8">
    <location>
        <begin position="2588"/>
        <end position="2610"/>
    </location>
</feature>
<evidence type="ECO:0008006" key="14">
    <source>
        <dbReference type="Google" id="ProtNLM"/>
    </source>
</evidence>
<feature type="transmembrane region" description="Helical" evidence="8">
    <location>
        <begin position="2505"/>
        <end position="2528"/>
    </location>
</feature>
<evidence type="ECO:0000313" key="13">
    <source>
        <dbReference type="Proteomes" id="UP001217089"/>
    </source>
</evidence>
<dbReference type="Pfam" id="PF02010">
    <property type="entry name" value="REJ"/>
    <property type="match status" value="1"/>
</dbReference>
<keyword evidence="13" id="KW-1185">Reference proteome</keyword>
<evidence type="ECO:0000256" key="5">
    <source>
        <dbReference type="ARBA" id="ARBA00022989"/>
    </source>
</evidence>
<dbReference type="InterPro" id="IPR046791">
    <property type="entry name" value="Polycystin_dom"/>
</dbReference>
<feature type="transmembrane region" description="Helical" evidence="8">
    <location>
        <begin position="2081"/>
        <end position="2100"/>
    </location>
</feature>
<evidence type="ECO:0000256" key="6">
    <source>
        <dbReference type="ARBA" id="ARBA00023136"/>
    </source>
</evidence>
<feature type="transmembrane region" description="Helical" evidence="8">
    <location>
        <begin position="2548"/>
        <end position="2568"/>
    </location>
</feature>
<dbReference type="PANTHER" id="PTHR10877:SF194">
    <property type="entry name" value="LOCATION OF VULVA DEFECTIVE 1"/>
    <property type="match status" value="1"/>
</dbReference>
<evidence type="ECO:0000259" key="10">
    <source>
        <dbReference type="Pfam" id="PF08016"/>
    </source>
</evidence>